<keyword evidence="3" id="KW-0238">DNA-binding</keyword>
<gene>
    <name evidence="6" type="ORF">KQI82_06235</name>
</gene>
<evidence type="ECO:0000256" key="2">
    <source>
        <dbReference type="ARBA" id="ARBA00008857"/>
    </source>
</evidence>
<protein>
    <submittedName>
        <fullName evidence="6">Site-specific integrase</fullName>
    </submittedName>
</protein>
<evidence type="ECO:0000259" key="4">
    <source>
        <dbReference type="PROSITE" id="PS51898"/>
    </source>
</evidence>
<reference evidence="6 7" key="1">
    <citation type="submission" date="2021-06" db="EMBL/GenBank/DDBJ databases">
        <authorList>
            <person name="Sun Q."/>
            <person name="Li D."/>
        </authorList>
    </citation>
    <scope>NUCLEOTIDE SEQUENCE [LARGE SCALE GENOMIC DNA]</scope>
    <source>
        <strain evidence="6 7">MSJ-2</strain>
    </source>
</reference>
<dbReference type="RefSeq" id="WP_216631998.1">
    <property type="nucleotide sequence ID" value="NZ_JAHLQN010000001.1"/>
</dbReference>
<dbReference type="PROSITE" id="PS51898">
    <property type="entry name" value="TYR_RECOMBINASE"/>
    <property type="match status" value="1"/>
</dbReference>
<feature type="domain" description="Tyr recombinase" evidence="4">
    <location>
        <begin position="156"/>
        <end position="356"/>
    </location>
</feature>
<evidence type="ECO:0000256" key="1">
    <source>
        <dbReference type="ARBA" id="ARBA00003283"/>
    </source>
</evidence>
<name>A0ABS6F8M3_9FIRM</name>
<dbReference type="CDD" id="cd01189">
    <property type="entry name" value="INT_ICEBs1_C_like"/>
    <property type="match status" value="1"/>
</dbReference>
<dbReference type="PANTHER" id="PTHR30349">
    <property type="entry name" value="PHAGE INTEGRASE-RELATED"/>
    <property type="match status" value="1"/>
</dbReference>
<dbReference type="InterPro" id="IPR044068">
    <property type="entry name" value="CB"/>
</dbReference>
<keyword evidence="7" id="KW-1185">Reference proteome</keyword>
<comment type="similarity">
    <text evidence="2">Belongs to the 'phage' integrase family.</text>
</comment>
<evidence type="ECO:0000256" key="3">
    <source>
        <dbReference type="PROSITE-ProRule" id="PRU01248"/>
    </source>
</evidence>
<dbReference type="Proteomes" id="UP000787672">
    <property type="component" value="Unassembled WGS sequence"/>
</dbReference>
<comment type="caution">
    <text evidence="6">The sequence shown here is derived from an EMBL/GenBank/DDBJ whole genome shotgun (WGS) entry which is preliminary data.</text>
</comment>
<evidence type="ECO:0000313" key="6">
    <source>
        <dbReference type="EMBL" id="MBU5626517.1"/>
    </source>
</evidence>
<sequence length="369" mass="42175">MANAKKAKYYQRPDGLFESIRTIGGKRVAFRAKTCREVDRKILEYREEQAVGRTYAQVLEDWWRQKEPEWAPSSASAYLRAFRRVKEALGPLRIREMRPLDAVRYLSAMKDHGYRSGTVGLDLSVLKMSCSWAVIHGDVDINPCAEVRQPKGLYAKKRMPLTDEQIAAVTSCRTGEWWLLGLMLLYTGCRRGELLALRYEDIDRKAKRIHIRKKLSYVNGNIPVVEDHTKSEAGMRDILLLPILDDAIPRDRIGLIFHEPDGSPLKMATMARIWKQYCRQLGFVEYEELPCRDGTLRRKETFPVTPHCFRHTFATICFEAGIDPKSTAAMLGHADEGLTLQLYTHLSAQHKASESEKLAAYVERVEAGS</sequence>
<dbReference type="EMBL" id="JAHLQN010000001">
    <property type="protein sequence ID" value="MBU5626517.1"/>
    <property type="molecule type" value="Genomic_DNA"/>
</dbReference>
<organism evidence="6 7">
    <name type="scientific">Dysosmobacter acutus</name>
    <dbReference type="NCBI Taxonomy" id="2841504"/>
    <lineage>
        <taxon>Bacteria</taxon>
        <taxon>Bacillati</taxon>
        <taxon>Bacillota</taxon>
        <taxon>Clostridia</taxon>
        <taxon>Eubacteriales</taxon>
        <taxon>Oscillospiraceae</taxon>
        <taxon>Dysosmobacter</taxon>
    </lineage>
</organism>
<feature type="domain" description="Core-binding (CB)" evidence="5">
    <location>
        <begin position="53"/>
        <end position="134"/>
    </location>
</feature>
<dbReference type="InterPro" id="IPR004107">
    <property type="entry name" value="Integrase_SAM-like_N"/>
</dbReference>
<dbReference type="Pfam" id="PF14659">
    <property type="entry name" value="Phage_int_SAM_3"/>
    <property type="match status" value="1"/>
</dbReference>
<dbReference type="PROSITE" id="PS51900">
    <property type="entry name" value="CB"/>
    <property type="match status" value="1"/>
</dbReference>
<evidence type="ECO:0000259" key="5">
    <source>
        <dbReference type="PROSITE" id="PS51900"/>
    </source>
</evidence>
<evidence type="ECO:0000313" key="7">
    <source>
        <dbReference type="Proteomes" id="UP000787672"/>
    </source>
</evidence>
<proteinExistence type="inferred from homology"/>
<dbReference type="Pfam" id="PF00589">
    <property type="entry name" value="Phage_integrase"/>
    <property type="match status" value="1"/>
</dbReference>
<dbReference type="InterPro" id="IPR002104">
    <property type="entry name" value="Integrase_catalytic"/>
</dbReference>
<accession>A0ABS6F8M3</accession>
<comment type="function">
    <text evidence="1">Site-specific tyrosine recombinase, which acts by catalyzing the cutting and rejoining of the recombining DNA molecules.</text>
</comment>
<dbReference type="InterPro" id="IPR050090">
    <property type="entry name" value="Tyrosine_recombinase_XerCD"/>
</dbReference>